<keyword evidence="8" id="KW-0693">Viral RNA replication</keyword>
<dbReference type="Gene3D" id="3.90.70.80">
    <property type="match status" value="1"/>
</dbReference>
<dbReference type="GO" id="GO:0039694">
    <property type="term" value="P:viral RNA genome replication"/>
    <property type="evidence" value="ECO:0007669"/>
    <property type="project" value="InterPro"/>
</dbReference>
<dbReference type="GO" id="GO:0016556">
    <property type="term" value="P:mRNA modification"/>
    <property type="evidence" value="ECO:0007669"/>
    <property type="project" value="InterPro"/>
</dbReference>
<dbReference type="GO" id="GO:0008174">
    <property type="term" value="F:mRNA methyltransferase activity"/>
    <property type="evidence" value="ECO:0007669"/>
    <property type="project" value="UniProtKB-UniRule"/>
</dbReference>
<dbReference type="Pfam" id="PF01443">
    <property type="entry name" value="Viral_helicase1"/>
    <property type="match status" value="1"/>
</dbReference>
<keyword evidence="3" id="KW-0548">Nucleotidyltransferase</keyword>
<dbReference type="InterPro" id="IPR003323">
    <property type="entry name" value="OTU_dom"/>
</dbReference>
<evidence type="ECO:0000256" key="2">
    <source>
        <dbReference type="ARBA" id="ARBA00022679"/>
    </source>
</evidence>
<evidence type="ECO:0000256" key="8">
    <source>
        <dbReference type="ARBA" id="ARBA00022953"/>
    </source>
</evidence>
<evidence type="ECO:0000256" key="1">
    <source>
        <dbReference type="ARBA" id="ARBA00022484"/>
    </source>
</evidence>
<dbReference type="GO" id="GO:0006396">
    <property type="term" value="P:RNA processing"/>
    <property type="evidence" value="ECO:0007669"/>
    <property type="project" value="InterPro"/>
</dbReference>
<protein>
    <submittedName>
        <fullName evidence="14">RNA dependent RNA polymerase</fullName>
    </submittedName>
</protein>
<dbReference type="InterPro" id="IPR043502">
    <property type="entry name" value="DNA/RNA_pol_sf"/>
</dbReference>
<evidence type="ECO:0000256" key="4">
    <source>
        <dbReference type="ARBA" id="ARBA00022741"/>
    </source>
</evidence>
<dbReference type="EMBL" id="MN385581">
    <property type="protein sequence ID" value="QGX73511.1"/>
    <property type="molecule type" value="Genomic_RNA"/>
</dbReference>
<dbReference type="SUPFAM" id="SSF51197">
    <property type="entry name" value="Clavaminate synthase-like"/>
    <property type="match status" value="1"/>
</dbReference>
<keyword evidence="7" id="KW-0067">ATP-binding</keyword>
<dbReference type="InterPro" id="IPR027351">
    <property type="entry name" value="(+)RNA_virus_helicase_core_dom"/>
</dbReference>
<evidence type="ECO:0000313" key="14">
    <source>
        <dbReference type="EMBL" id="QGX73511.1"/>
    </source>
</evidence>
<evidence type="ECO:0000259" key="12">
    <source>
        <dbReference type="PROSITE" id="PS51657"/>
    </source>
</evidence>
<sequence length="1962" mass="226120">MASVMIRTPLEKFFSANDKADQKVILTSGVSYVKKYCDDKGLHFAYYLDERKKKAITDLGINLHPVPFLAHSHPFCKVLENNQLINVLPGLLGSGRWVFMSIKENKVEQIVKKGGGAENNISVINRCICAKDFSRYDFTPDEVDIKRSSIKGDHLFPESLTRSLKGKKIFIHDEVHHWNSKQMVDFLEKVSPTILYCSVVYPPELLGGILTPQNKTFYDFKVEGSKLFFFPDGNRSEFYEQPSDLKWLLKARRFVLKNSEYTVKMLSSTYCHHLIQISKGKKITESKRFFSNFDTIDLKVIHNERFRYYDDIPIRKVHLEKVYTYLMCLKKPDVESAVAKLRQLMEDEQDTRVVAFFCKFAKDIIDKFKGKIHLYETGWFEQIKDTFIKMLPNFWGRLLSRWHGVNLFDFLFKLESLCIEVDLIDVDADFSVKESFKSRVLNKAESCNAELQNLYIQEYGPSAMMEVGWHGSLSRVSSEVKSNNLMRNGRTSFGEGLFSSKLISHFRLRVGLIKFLGVKNKVNSAPDKEPKLLKIKMRESDSIDSYPKPAFLHDQGFTSFECEHAELRWMRVHRSIWEEKIESNVEICDIFEPTASCSGDLLPSTHADEIIQIDDEPSLTLTQNLGTDEGKTMGINLDEINSNVQPYDDDSHLISELEGSVTLIHDYTNEVLVIKDVIGDGNCFYRALRLKMTGSQEGHESIRIKFADHANHIGFKLSNAMRELIVKPGSFTETWVVNLFSNVMNIDIMIHEDMSGNFYSIRPNMVHYDEEPKIHIRLLFKDSHFSLLESLDEAGDSPNLDSKEFEREYLIRSGFNNFKEIKELINKLMTNPESYKFNELKTRRAFFFSENESIDYAHGKVKYGRNQCDSVNELLPAELKGEFNAFLLQIYSENGEIGFHKDNEGVYNNDNILSINLNGSASFMIENCDNKEIHEISLTDGLYISMLPGFQKKFRHGVTGCSLNRVNVTFRNHVRSVSGKPVVKVDLSKIKNGCMLRAIADAERRSLSQVVHALLKRDQDFWEKWIHEASGGTVEDMIKAASDLKFSFEILTENGCEVFGNSGPKLIFELKKGHFSVSELRPSCVERTFLNSSALGENLIRRVGEINLEFMNEANFEAKGLFANQLQISFLERTTGLILSEVYGSAGKNLELVKIGRENLIEKEIHYMCGFAGSGKSYSLQQRIRQSLNSEFMIICPRNELKKDWLNKLNCNEKKVRTFEVALTLNMSKLDLIVIDELGLFPNGYLDLLCYMLADQGNHECRIVCLFDPLQSRYHSDLDNCLLDFDHECDRLIDGLDFNYLMESRRMSRSFFGTFFKDVTLHNEGNQNFKLEVYDSVIVAINEGKKKGVEVDLILVASRDEKRALSCSVNTLTFGEAQGLTVNHACIVLSEYAEKQDDFRWMVALTRSRVKVSFAVMYRGGFLSFAQNNSARLIGLFISQSPLTLNRMQLMLKGNIKPCVRQVGCSDEMDREDRLEGDPFLKPHIYLGQRINSEELEVLEPELVEPACRTHIELPPENFDQSINFDRIRAREFREVRIGAETTKQFCEDFEHSRANGKRMTSGPMRYEAIYPRHKADDDVTFWMAVKKRLRFSEEHVERAKLKDAFGVGGLLYDNFKSKLGLKFNWDQQLLDECVNDFEVKKLSKSKATLQAHSSRSDSDWKIDNIFLFMKSQLCTKYEKQYVDAKAGQTLACFAHMVLVKFAPYCRYMEKQLRGQFPENIYIHSGKNFNDLNEWVKKHMSHDECIESDYEAFDACQDEYILAFEVLLMEDMGMPNWFISDYIDLKCTLGCKLGHFAIMRFTGEFSTFLFNTLANMAFTFAKYDCDRSTPIAFAGDDMCMLSRCDEISRFETVFEKISLKAKVVVSKNPMFCGWNLCKFGIFKEPALVYNRFMVAEERGNVDECLENYAIEVSYAYMLGEKLYDFLKEEDRVNYHQTVVRYIVKHINKLKTNVKSLFANKDV</sequence>
<dbReference type="SUPFAM" id="SSF56672">
    <property type="entry name" value="DNA/RNA polymerases"/>
    <property type="match status" value="1"/>
</dbReference>
<evidence type="ECO:0000259" key="13">
    <source>
        <dbReference type="PROSITE" id="PS51743"/>
    </source>
</evidence>
<dbReference type="InterPro" id="IPR027417">
    <property type="entry name" value="P-loop_NTPase"/>
</dbReference>
<comment type="catalytic activity">
    <reaction evidence="9">
        <text>ATP + H2O = ADP + phosphate + H(+)</text>
        <dbReference type="Rhea" id="RHEA:13065"/>
        <dbReference type="ChEBI" id="CHEBI:15377"/>
        <dbReference type="ChEBI" id="CHEBI:15378"/>
        <dbReference type="ChEBI" id="CHEBI:30616"/>
        <dbReference type="ChEBI" id="CHEBI:43474"/>
        <dbReference type="ChEBI" id="CHEBI:456216"/>
        <dbReference type="EC" id="3.6.4.13"/>
    </reaction>
</comment>
<dbReference type="CDD" id="cd23245">
    <property type="entry name" value="Betaflexiviridae_RdRp"/>
    <property type="match status" value="1"/>
</dbReference>
<feature type="domain" description="RdRp catalytic" evidence="10">
    <location>
        <begin position="1743"/>
        <end position="1850"/>
    </location>
</feature>
<dbReference type="GO" id="GO:0005524">
    <property type="term" value="F:ATP binding"/>
    <property type="evidence" value="ECO:0007669"/>
    <property type="project" value="UniProtKB-KW"/>
</dbReference>
<evidence type="ECO:0000259" key="10">
    <source>
        <dbReference type="PROSITE" id="PS50507"/>
    </source>
</evidence>
<evidence type="ECO:0000256" key="6">
    <source>
        <dbReference type="ARBA" id="ARBA00022806"/>
    </source>
</evidence>
<evidence type="ECO:0000256" key="5">
    <source>
        <dbReference type="ARBA" id="ARBA00022801"/>
    </source>
</evidence>
<reference evidence="14" key="1">
    <citation type="journal article" date="2019" name="J. ISSAAS">
        <title>A complex virome that includes two distinct emaraviruses is associated to virus-like symptoms in Camellia japonica.</title>
        <authorList>
            <person name="Peracchio C."/>
            <person name="Forgia M."/>
            <person name="Chiapello M."/>
            <person name="Vallino M."/>
            <person name="Turina M."/>
            <person name="Ciuffo M."/>
        </authorList>
    </citation>
    <scope>NUCLEOTIDE SEQUENCE</scope>
    <source>
        <strain evidence="14">CAMNGS2018</strain>
    </source>
</reference>
<keyword evidence="2" id="KW-0808">Transferase</keyword>
<dbReference type="InterPro" id="IPR002588">
    <property type="entry name" value="Alphavirus-like_MT_dom"/>
</dbReference>
<dbReference type="CDD" id="cd22744">
    <property type="entry name" value="OTU"/>
    <property type="match status" value="1"/>
</dbReference>
<dbReference type="GO" id="GO:0016787">
    <property type="term" value="F:hydrolase activity"/>
    <property type="evidence" value="ECO:0007669"/>
    <property type="project" value="UniProtKB-KW"/>
</dbReference>
<dbReference type="GO" id="GO:0006351">
    <property type="term" value="P:DNA-templated transcription"/>
    <property type="evidence" value="ECO:0007669"/>
    <property type="project" value="InterPro"/>
</dbReference>
<feature type="domain" description="OTU" evidence="11">
    <location>
        <begin position="672"/>
        <end position="791"/>
    </location>
</feature>
<dbReference type="PROSITE" id="PS50507">
    <property type="entry name" value="RDRP_SSRNA_POS"/>
    <property type="match status" value="1"/>
</dbReference>
<dbReference type="InterPro" id="IPR038765">
    <property type="entry name" value="Papain-like_cys_pep_sf"/>
</dbReference>
<dbReference type="InterPro" id="IPR037151">
    <property type="entry name" value="AlkB-like_sf"/>
</dbReference>
<keyword evidence="6" id="KW-0347">Helicase</keyword>
<accession>A0A6B9EJF9</accession>
<dbReference type="GO" id="GO:0003968">
    <property type="term" value="F:RNA-directed RNA polymerase activity"/>
    <property type="evidence" value="ECO:0007669"/>
    <property type="project" value="UniProtKB-KW"/>
</dbReference>
<proteinExistence type="predicted"/>
<dbReference type="PROSITE" id="PS51657">
    <property type="entry name" value="PSRV_HELICASE"/>
    <property type="match status" value="1"/>
</dbReference>
<keyword evidence="1" id="KW-0696">RNA-directed RNA polymerase</keyword>
<dbReference type="InterPro" id="IPR001788">
    <property type="entry name" value="RNA-dep_RNA_pol_alsuvir"/>
</dbReference>
<dbReference type="GO" id="GO:0003724">
    <property type="term" value="F:RNA helicase activity"/>
    <property type="evidence" value="ECO:0007669"/>
    <property type="project" value="UniProtKB-EC"/>
</dbReference>
<dbReference type="SUPFAM" id="SSF52540">
    <property type="entry name" value="P-loop containing nucleoside triphosphate hydrolases"/>
    <property type="match status" value="1"/>
</dbReference>
<evidence type="ECO:0000259" key="11">
    <source>
        <dbReference type="PROSITE" id="PS50802"/>
    </source>
</evidence>
<dbReference type="Gene3D" id="3.40.50.300">
    <property type="entry name" value="P-loop containing nucleotide triphosphate hydrolases"/>
    <property type="match status" value="1"/>
</dbReference>
<evidence type="ECO:0000256" key="3">
    <source>
        <dbReference type="ARBA" id="ARBA00022695"/>
    </source>
</evidence>
<keyword evidence="5" id="KW-0378">Hydrolase</keyword>
<name>A0A6B9EJF9_9VIRU</name>
<evidence type="ECO:0000256" key="7">
    <source>
        <dbReference type="ARBA" id="ARBA00022840"/>
    </source>
</evidence>
<dbReference type="Pfam" id="PF01660">
    <property type="entry name" value="Vmethyltransf"/>
    <property type="match status" value="1"/>
</dbReference>
<feature type="domain" description="Alphavirus-like MT" evidence="13">
    <location>
        <begin position="64"/>
        <end position="248"/>
    </location>
</feature>
<dbReference type="PROSITE" id="PS51743">
    <property type="entry name" value="ALPHAVIRUS_MT"/>
    <property type="match status" value="1"/>
</dbReference>
<dbReference type="Pfam" id="PF00978">
    <property type="entry name" value="RdRP_2"/>
    <property type="match status" value="1"/>
</dbReference>
<dbReference type="Gene3D" id="2.60.120.590">
    <property type="entry name" value="Alpha-ketoglutarate-dependent dioxygenase AlkB-like"/>
    <property type="match status" value="1"/>
</dbReference>
<dbReference type="SUPFAM" id="SSF54001">
    <property type="entry name" value="Cysteine proteinases"/>
    <property type="match status" value="1"/>
</dbReference>
<evidence type="ECO:0000256" key="9">
    <source>
        <dbReference type="ARBA" id="ARBA00047984"/>
    </source>
</evidence>
<feature type="domain" description="(+)RNA virus helicase C-terminal" evidence="12">
    <location>
        <begin position="1143"/>
        <end position="1449"/>
    </location>
</feature>
<dbReference type="GO" id="GO:0003723">
    <property type="term" value="F:RNA binding"/>
    <property type="evidence" value="ECO:0007669"/>
    <property type="project" value="InterPro"/>
</dbReference>
<keyword evidence="4" id="KW-0547">Nucleotide-binding</keyword>
<organism evidence="14">
    <name type="scientific">Camellia japonica associated betaflexivirus 1</name>
    <dbReference type="NCBI Taxonomy" id="2686011"/>
    <lineage>
        <taxon>Viruses</taxon>
        <taxon>Riboviria</taxon>
        <taxon>Orthornavirae</taxon>
        <taxon>Kitrinoviricota</taxon>
        <taxon>Alsuviricetes</taxon>
        <taxon>Tymovirales</taxon>
        <taxon>Betaflexiviridae</taxon>
    </lineage>
</organism>
<dbReference type="PROSITE" id="PS50802">
    <property type="entry name" value="OTU"/>
    <property type="match status" value="1"/>
</dbReference>
<dbReference type="InterPro" id="IPR007094">
    <property type="entry name" value="RNA-dir_pol_PSvirus"/>
</dbReference>